<feature type="region of interest" description="Disordered" evidence="13">
    <location>
        <begin position="270"/>
        <end position="290"/>
    </location>
</feature>
<comment type="similarity">
    <text evidence="3">Belongs to the SMC family. SMC6 subfamily.</text>
</comment>
<comment type="subcellular location">
    <subcellularLocation>
        <location evidence="2">Chromosome</location>
    </subcellularLocation>
    <subcellularLocation>
        <location evidence="1">Nucleus</location>
    </subcellularLocation>
</comment>
<evidence type="ECO:0000256" key="13">
    <source>
        <dbReference type="SAM" id="MobiDB-lite"/>
    </source>
</evidence>
<proteinExistence type="inferred from homology"/>
<dbReference type="Proteomes" id="UP000070700">
    <property type="component" value="Unassembled WGS sequence"/>
</dbReference>
<dbReference type="FunCoup" id="A0A194WRJ0">
    <property type="interactions" value="838"/>
</dbReference>
<feature type="region of interest" description="Disordered" evidence="13">
    <location>
        <begin position="956"/>
        <end position="976"/>
    </location>
</feature>
<dbReference type="GO" id="GO:0030915">
    <property type="term" value="C:Smc5-Smc6 complex"/>
    <property type="evidence" value="ECO:0007669"/>
    <property type="project" value="TreeGrafter"/>
</dbReference>
<keyword evidence="4" id="KW-0158">Chromosome</keyword>
<evidence type="ECO:0000256" key="5">
    <source>
        <dbReference type="ARBA" id="ARBA00022741"/>
    </source>
</evidence>
<keyword evidence="5" id="KW-0547">Nucleotide-binding</keyword>
<feature type="domain" description="RecF/RecN/SMC N-terminal" evidence="14">
    <location>
        <begin position="24"/>
        <end position="1037"/>
    </location>
</feature>
<gene>
    <name evidence="15" type="ORF">LY89DRAFT_595663</name>
</gene>
<evidence type="ECO:0000256" key="7">
    <source>
        <dbReference type="ARBA" id="ARBA00022840"/>
    </source>
</evidence>
<keyword evidence="11" id="KW-0539">Nucleus</keyword>
<feature type="coiled-coil region" evidence="12">
    <location>
        <begin position="342"/>
        <end position="447"/>
    </location>
</feature>
<dbReference type="InterPro" id="IPR003395">
    <property type="entry name" value="RecF/RecN/SMC_N"/>
</dbReference>
<dbReference type="RefSeq" id="XP_018064980.1">
    <property type="nucleotide sequence ID" value="XM_018209875.1"/>
</dbReference>
<dbReference type="GO" id="GO:0035861">
    <property type="term" value="C:site of double-strand break"/>
    <property type="evidence" value="ECO:0007669"/>
    <property type="project" value="TreeGrafter"/>
</dbReference>
<evidence type="ECO:0000256" key="2">
    <source>
        <dbReference type="ARBA" id="ARBA00004286"/>
    </source>
</evidence>
<dbReference type="GO" id="GO:0005524">
    <property type="term" value="F:ATP binding"/>
    <property type="evidence" value="ECO:0007669"/>
    <property type="project" value="UniProtKB-KW"/>
</dbReference>
<dbReference type="Gene3D" id="3.40.50.300">
    <property type="entry name" value="P-loop containing nucleotide triphosphate hydrolases"/>
    <property type="match status" value="2"/>
</dbReference>
<protein>
    <submittedName>
        <fullName evidence="15">Putative structural maintenance of chromosomes protein 6</fullName>
    </submittedName>
</protein>
<dbReference type="STRING" id="149040.A0A194WRJ0"/>
<dbReference type="PANTHER" id="PTHR19306">
    <property type="entry name" value="STRUCTURAL MAINTENANCE OF CHROMOSOMES 5,6 SMC5, SMC6"/>
    <property type="match status" value="1"/>
</dbReference>
<dbReference type="InterPro" id="IPR027417">
    <property type="entry name" value="P-loop_NTPase"/>
</dbReference>
<organism evidence="15 16">
    <name type="scientific">Mollisia scopiformis</name>
    <name type="common">Conifer needle endophyte fungus</name>
    <name type="synonym">Phialocephala scopiformis</name>
    <dbReference type="NCBI Taxonomy" id="149040"/>
    <lineage>
        <taxon>Eukaryota</taxon>
        <taxon>Fungi</taxon>
        <taxon>Dikarya</taxon>
        <taxon>Ascomycota</taxon>
        <taxon>Pezizomycotina</taxon>
        <taxon>Leotiomycetes</taxon>
        <taxon>Helotiales</taxon>
        <taxon>Mollisiaceae</taxon>
        <taxon>Mollisia</taxon>
    </lineage>
</organism>
<feature type="coiled-coil region" evidence="12">
    <location>
        <begin position="191"/>
        <end position="232"/>
    </location>
</feature>
<evidence type="ECO:0000256" key="9">
    <source>
        <dbReference type="ARBA" id="ARBA00023172"/>
    </source>
</evidence>
<dbReference type="PANTHER" id="PTHR19306:SF6">
    <property type="entry name" value="STRUCTURAL MAINTENANCE OF CHROMOSOMES PROTEIN 6"/>
    <property type="match status" value="1"/>
</dbReference>
<feature type="coiled-coil region" evidence="12">
    <location>
        <begin position="648"/>
        <end position="717"/>
    </location>
</feature>
<evidence type="ECO:0000256" key="1">
    <source>
        <dbReference type="ARBA" id="ARBA00004123"/>
    </source>
</evidence>
<keyword evidence="9" id="KW-0233">DNA recombination</keyword>
<evidence type="ECO:0000256" key="10">
    <source>
        <dbReference type="ARBA" id="ARBA00023204"/>
    </source>
</evidence>
<dbReference type="GO" id="GO:0003697">
    <property type="term" value="F:single-stranded DNA binding"/>
    <property type="evidence" value="ECO:0007669"/>
    <property type="project" value="TreeGrafter"/>
</dbReference>
<evidence type="ECO:0000256" key="6">
    <source>
        <dbReference type="ARBA" id="ARBA00022763"/>
    </source>
</evidence>
<dbReference type="GeneID" id="28819601"/>
<dbReference type="InParanoid" id="A0A194WRJ0"/>
<dbReference type="EMBL" id="KQ947428">
    <property type="protein sequence ID" value="KUJ10625.1"/>
    <property type="molecule type" value="Genomic_DNA"/>
</dbReference>
<reference evidence="15 16" key="1">
    <citation type="submission" date="2015-10" db="EMBL/GenBank/DDBJ databases">
        <title>Full genome of DAOMC 229536 Phialocephala scopiformis, a fungal endophyte of spruce producing the potent anti-insectan compound rugulosin.</title>
        <authorList>
            <consortium name="DOE Joint Genome Institute"/>
            <person name="Walker A.K."/>
            <person name="Frasz S.L."/>
            <person name="Seifert K.A."/>
            <person name="Miller J.D."/>
            <person name="Mondo S.J."/>
            <person name="Labutti K."/>
            <person name="Lipzen A."/>
            <person name="Dockter R."/>
            <person name="Kennedy M."/>
            <person name="Grigoriev I.V."/>
            <person name="Spatafora J.W."/>
        </authorList>
    </citation>
    <scope>NUCLEOTIDE SEQUENCE [LARGE SCALE GENOMIC DNA]</scope>
    <source>
        <strain evidence="15 16">CBS 120377</strain>
    </source>
</reference>
<evidence type="ECO:0000256" key="4">
    <source>
        <dbReference type="ARBA" id="ARBA00022454"/>
    </source>
</evidence>
<dbReference type="Pfam" id="PF02463">
    <property type="entry name" value="SMC_N"/>
    <property type="match status" value="1"/>
</dbReference>
<evidence type="ECO:0000256" key="11">
    <source>
        <dbReference type="ARBA" id="ARBA00023242"/>
    </source>
</evidence>
<name>A0A194WRJ0_MOLSC</name>
<accession>A0A194WRJ0</accession>
<evidence type="ECO:0000256" key="8">
    <source>
        <dbReference type="ARBA" id="ARBA00023054"/>
    </source>
</evidence>
<evidence type="ECO:0000313" key="15">
    <source>
        <dbReference type="EMBL" id="KUJ10625.1"/>
    </source>
</evidence>
<evidence type="ECO:0000256" key="12">
    <source>
        <dbReference type="SAM" id="Coils"/>
    </source>
</evidence>
<dbReference type="AlphaFoldDB" id="A0A194WRJ0"/>
<keyword evidence="16" id="KW-1185">Reference proteome</keyword>
<evidence type="ECO:0000259" key="14">
    <source>
        <dbReference type="Pfam" id="PF02463"/>
    </source>
</evidence>
<dbReference type="GO" id="GO:0003684">
    <property type="term" value="F:damaged DNA binding"/>
    <property type="evidence" value="ECO:0007669"/>
    <property type="project" value="TreeGrafter"/>
</dbReference>
<feature type="compositionally biased region" description="Basic and acidic residues" evidence="13">
    <location>
        <begin position="270"/>
        <end position="288"/>
    </location>
</feature>
<keyword evidence="6" id="KW-0227">DNA damage</keyword>
<keyword evidence="10" id="KW-0234">DNA repair</keyword>
<evidence type="ECO:0000313" key="16">
    <source>
        <dbReference type="Proteomes" id="UP000070700"/>
    </source>
</evidence>
<dbReference type="GO" id="GO:0005634">
    <property type="term" value="C:nucleus"/>
    <property type="evidence" value="ECO:0007669"/>
    <property type="project" value="UniProtKB-SubCell"/>
</dbReference>
<dbReference type="OrthoDB" id="10265785at2759"/>
<dbReference type="KEGG" id="psco:LY89DRAFT_595663"/>
<evidence type="ECO:0000256" key="3">
    <source>
        <dbReference type="ARBA" id="ARBA00006793"/>
    </source>
</evidence>
<dbReference type="GO" id="GO:0000724">
    <property type="term" value="P:double-strand break repair via homologous recombination"/>
    <property type="evidence" value="ECO:0007669"/>
    <property type="project" value="TreeGrafter"/>
</dbReference>
<keyword evidence="7" id="KW-0067">ATP-binding</keyword>
<sequence length="1072" mass="121131">MTQVFVRRNNNRIGENSAADNSIIEEITCINFMCHDKLHVQLGPLINFIVGHNGSGKSAVLTAITLCLGGKVASTNRGSSLKSMIKSGKEQAALIIKMKNKGNDAYQPDMFGDSIIIERHFNKSGSSSYKLKNANGKLISSKKGDVDDIIEYYQLQVDNPMNVLTQDAAKSFIQTSTPSQKYVFFHQGVQLEALDNDYKLLSDTCDQIETKLNEAKEGILELKKNAEAAEAKSAVVRQHEGMRRKCKEMTRKLAWAQVFEIEEKLHQKERDVTDHEQQIENSQRRIEEKSEEFEVADRNLELATQAQASLQEGLTPLKDEEEVAKNAHDDAVKQVKAFAVKTKEMKGNLQEAEKKVKDYNGKITEHVRLLEEANGGAHAQKLTELAEAERAAADALAAEKRNKEELPQLEKSRWNAVEACKSLDNPLSMKRREVEIAQERLQSLNRDRGNVMAGFDAKMPRLIQAIKNDRGFLETPVGPMGLHIKLNNPIWSNLLESTMGSNLTGFIVTSKADQVRLSNLLRKERMTFCPIVIGNHHPIDTTGNEPDEQFETILRALDIDNDLVKRQLIITMGIDQSILVKRREEGFRVMYQGPRPRNVRQCFCLHDSERGFGHRLGFTGSGGVHQDITPISPPKHKPRMQTDIESQVSYQRETVTELESQLKALETQKRQLQTTQQKCESALGRHKQESNKLKIAVQRAEQRVDNLRAEADRYQPEDGVVDGLKVSLGEAEQELAICQEAYGNLALERTTLNEASLEKKRELDAVRARVTEYEFSMEKADQKVKNREQARRLVLGEKNQAIHNIEELRASKEIAVRKRDGLVEQVASFVEEAKKICAERVYLEPGETYASLGAAFERLKARVKEAAKRQGGSDDEIHNAALEANRIYDEAKANRGELLGLLGLLKESFMKRMQMYWRFQRYISARSRINFNYLLSERAFRGKLLIDHKAKKLDVQVEPDETTKSSKGRQTKTLSGGEKSFSSICLLLALWEAMGAPMRCLDEFDVFMDDVNRDVSTKLIITGARRSVGRQFILISPKALGAGAADGPDVKIIKLHDPRERQRRIDEMVEED</sequence>
<dbReference type="SUPFAM" id="SSF52540">
    <property type="entry name" value="P-loop containing nucleoside triphosphate hydrolases"/>
    <property type="match status" value="1"/>
</dbReference>
<keyword evidence="8 12" id="KW-0175">Coiled coil</keyword>